<dbReference type="Proteomes" id="UP000242715">
    <property type="component" value="Unassembled WGS sequence"/>
</dbReference>
<gene>
    <name evidence="2" type="ORF">TSUD_208170</name>
</gene>
<feature type="region of interest" description="Disordered" evidence="1">
    <location>
        <begin position="80"/>
        <end position="104"/>
    </location>
</feature>
<protein>
    <submittedName>
        <fullName evidence="2">Uncharacterized protein</fullName>
    </submittedName>
</protein>
<feature type="region of interest" description="Disordered" evidence="1">
    <location>
        <begin position="28"/>
        <end position="61"/>
    </location>
</feature>
<dbReference type="AlphaFoldDB" id="A0A2Z6P0T4"/>
<reference evidence="3" key="1">
    <citation type="journal article" date="2017" name="Front. Plant Sci.">
        <title>Climate Clever Clovers: New Paradigm to Reduce the Environmental Footprint of Ruminants by Breeding Low Methanogenic Forages Utilizing Haplotype Variation.</title>
        <authorList>
            <person name="Kaur P."/>
            <person name="Appels R."/>
            <person name="Bayer P.E."/>
            <person name="Keeble-Gagnere G."/>
            <person name="Wang J."/>
            <person name="Hirakawa H."/>
            <person name="Shirasawa K."/>
            <person name="Vercoe P."/>
            <person name="Stefanova K."/>
            <person name="Durmic Z."/>
            <person name="Nichols P."/>
            <person name="Revell C."/>
            <person name="Isobe S.N."/>
            <person name="Edwards D."/>
            <person name="Erskine W."/>
        </authorList>
    </citation>
    <scope>NUCLEOTIDE SEQUENCE [LARGE SCALE GENOMIC DNA]</scope>
    <source>
        <strain evidence="3">cv. Daliak</strain>
    </source>
</reference>
<name>A0A2Z6P0T4_TRISU</name>
<sequence length="104" mass="10977">MLGSVAKCFKESDLNAANDPLLSLSLAPPAAAQEETDVSDPAVALSRVPPTADEEDTAANDQSIALSLARLAAEVQQDLDTSLSLSLKQPTDEASISFKKRKHE</sequence>
<evidence type="ECO:0000256" key="1">
    <source>
        <dbReference type="SAM" id="MobiDB-lite"/>
    </source>
</evidence>
<keyword evidence="3" id="KW-1185">Reference proteome</keyword>
<dbReference type="EMBL" id="DF973614">
    <property type="protein sequence ID" value="GAU36047.1"/>
    <property type="molecule type" value="Genomic_DNA"/>
</dbReference>
<proteinExistence type="predicted"/>
<accession>A0A2Z6P0T4</accession>
<evidence type="ECO:0000313" key="3">
    <source>
        <dbReference type="Proteomes" id="UP000242715"/>
    </source>
</evidence>
<organism evidence="2 3">
    <name type="scientific">Trifolium subterraneum</name>
    <name type="common">Subterranean clover</name>
    <dbReference type="NCBI Taxonomy" id="3900"/>
    <lineage>
        <taxon>Eukaryota</taxon>
        <taxon>Viridiplantae</taxon>
        <taxon>Streptophyta</taxon>
        <taxon>Embryophyta</taxon>
        <taxon>Tracheophyta</taxon>
        <taxon>Spermatophyta</taxon>
        <taxon>Magnoliopsida</taxon>
        <taxon>eudicotyledons</taxon>
        <taxon>Gunneridae</taxon>
        <taxon>Pentapetalae</taxon>
        <taxon>rosids</taxon>
        <taxon>fabids</taxon>
        <taxon>Fabales</taxon>
        <taxon>Fabaceae</taxon>
        <taxon>Papilionoideae</taxon>
        <taxon>50 kb inversion clade</taxon>
        <taxon>NPAAA clade</taxon>
        <taxon>Hologalegina</taxon>
        <taxon>IRL clade</taxon>
        <taxon>Trifolieae</taxon>
        <taxon>Trifolium</taxon>
    </lineage>
</organism>
<evidence type="ECO:0000313" key="2">
    <source>
        <dbReference type="EMBL" id="GAU36047.1"/>
    </source>
</evidence>